<feature type="compositionally biased region" description="Low complexity" evidence="1">
    <location>
        <begin position="70"/>
        <end position="82"/>
    </location>
</feature>
<dbReference type="Proteomes" id="UP000006038">
    <property type="component" value="Chromosome 3"/>
</dbReference>
<dbReference type="EnsemblPlants" id="OB03G26630.1">
    <property type="protein sequence ID" value="OB03G26630.1"/>
    <property type="gene ID" value="OB03G26630"/>
</dbReference>
<dbReference type="HOGENOM" id="CLU_1801423_0_0_1"/>
<evidence type="ECO:0000313" key="2">
    <source>
        <dbReference type="EnsemblPlants" id="OB03G26630.1"/>
    </source>
</evidence>
<reference evidence="2" key="1">
    <citation type="journal article" date="2013" name="Nat. Commun.">
        <title>Whole-genome sequencing of Oryza brachyantha reveals mechanisms underlying Oryza genome evolution.</title>
        <authorList>
            <person name="Chen J."/>
            <person name="Huang Q."/>
            <person name="Gao D."/>
            <person name="Wang J."/>
            <person name="Lang Y."/>
            <person name="Liu T."/>
            <person name="Li B."/>
            <person name="Bai Z."/>
            <person name="Luis Goicoechea J."/>
            <person name="Liang C."/>
            <person name="Chen C."/>
            <person name="Zhang W."/>
            <person name="Sun S."/>
            <person name="Liao Y."/>
            <person name="Zhang X."/>
            <person name="Yang L."/>
            <person name="Song C."/>
            <person name="Wang M."/>
            <person name="Shi J."/>
            <person name="Liu G."/>
            <person name="Liu J."/>
            <person name="Zhou H."/>
            <person name="Zhou W."/>
            <person name="Yu Q."/>
            <person name="An N."/>
            <person name="Chen Y."/>
            <person name="Cai Q."/>
            <person name="Wang B."/>
            <person name="Liu B."/>
            <person name="Min J."/>
            <person name="Huang Y."/>
            <person name="Wu H."/>
            <person name="Li Z."/>
            <person name="Zhang Y."/>
            <person name="Yin Y."/>
            <person name="Song W."/>
            <person name="Jiang J."/>
            <person name="Jackson S.A."/>
            <person name="Wing R.A."/>
            <person name="Wang J."/>
            <person name="Chen M."/>
        </authorList>
    </citation>
    <scope>NUCLEOTIDE SEQUENCE [LARGE SCALE GENOMIC DNA]</scope>
    <source>
        <strain evidence="2">cv. IRGC 101232</strain>
    </source>
</reference>
<evidence type="ECO:0000313" key="3">
    <source>
        <dbReference type="Proteomes" id="UP000006038"/>
    </source>
</evidence>
<proteinExistence type="predicted"/>
<dbReference type="AlphaFoldDB" id="J3LNN7"/>
<name>J3LNN7_ORYBR</name>
<organism evidence="2">
    <name type="scientific">Oryza brachyantha</name>
    <name type="common">malo sina</name>
    <dbReference type="NCBI Taxonomy" id="4533"/>
    <lineage>
        <taxon>Eukaryota</taxon>
        <taxon>Viridiplantae</taxon>
        <taxon>Streptophyta</taxon>
        <taxon>Embryophyta</taxon>
        <taxon>Tracheophyta</taxon>
        <taxon>Spermatophyta</taxon>
        <taxon>Magnoliopsida</taxon>
        <taxon>Liliopsida</taxon>
        <taxon>Poales</taxon>
        <taxon>Poaceae</taxon>
        <taxon>BOP clade</taxon>
        <taxon>Oryzoideae</taxon>
        <taxon>Oryzeae</taxon>
        <taxon>Oryzinae</taxon>
        <taxon>Oryza</taxon>
    </lineage>
</organism>
<protein>
    <submittedName>
        <fullName evidence="2">Uncharacterized protein</fullName>
    </submittedName>
</protein>
<sequence length="144" mass="15742">LYEPPPRLSRPHPSNAAAAAAAAAPLFVLASLSLREISRCCGVLHPPPPCRTRRVRWWTSTSPGSARPQTGSSPPRTMPRSRSTLGMWMRMGCTMAASPRLLSLGSSVLREMLTVHWTGCGRRGRPRSSSSSFTWKNSFPFHAS</sequence>
<evidence type="ECO:0000256" key="1">
    <source>
        <dbReference type="SAM" id="MobiDB-lite"/>
    </source>
</evidence>
<feature type="region of interest" description="Disordered" evidence="1">
    <location>
        <begin position="59"/>
        <end position="82"/>
    </location>
</feature>
<dbReference type="eggNOG" id="ENOG502R5HP">
    <property type="taxonomic scope" value="Eukaryota"/>
</dbReference>
<accession>J3LNN7</accession>
<dbReference type="Gramene" id="OB03G26630.1">
    <property type="protein sequence ID" value="OB03G26630.1"/>
    <property type="gene ID" value="OB03G26630"/>
</dbReference>
<reference evidence="2" key="2">
    <citation type="submission" date="2013-04" db="UniProtKB">
        <authorList>
            <consortium name="EnsemblPlants"/>
        </authorList>
    </citation>
    <scope>IDENTIFICATION</scope>
</reference>
<keyword evidence="3" id="KW-1185">Reference proteome</keyword>